<dbReference type="InterPro" id="IPR003313">
    <property type="entry name" value="AraC-bd"/>
</dbReference>
<keyword evidence="4" id="KW-0804">Transcription</keyword>
<accession>A0A087DDM3</accession>
<evidence type="ECO:0000256" key="3">
    <source>
        <dbReference type="ARBA" id="ARBA00023159"/>
    </source>
</evidence>
<dbReference type="PROSITE" id="PS01124">
    <property type="entry name" value="HTH_ARAC_FAMILY_2"/>
    <property type="match status" value="1"/>
</dbReference>
<dbReference type="InterPro" id="IPR037923">
    <property type="entry name" value="HTH-like"/>
</dbReference>
<dbReference type="Gene3D" id="1.10.10.60">
    <property type="entry name" value="Homeodomain-like"/>
    <property type="match status" value="2"/>
</dbReference>
<dbReference type="Proteomes" id="UP000029033">
    <property type="component" value="Unassembled WGS sequence"/>
</dbReference>
<name>A0A087DDM3_9BIFI</name>
<feature type="domain" description="HTH araC/xylS-type" evidence="5">
    <location>
        <begin position="286"/>
        <end position="384"/>
    </location>
</feature>
<dbReference type="AlphaFoldDB" id="A0A087DDM3"/>
<dbReference type="OrthoDB" id="3186094at2"/>
<dbReference type="Pfam" id="PF02311">
    <property type="entry name" value="AraC_binding"/>
    <property type="match status" value="1"/>
</dbReference>
<dbReference type="Pfam" id="PF12833">
    <property type="entry name" value="HTH_18"/>
    <property type="match status" value="1"/>
</dbReference>
<evidence type="ECO:0000256" key="1">
    <source>
        <dbReference type="ARBA" id="ARBA00023015"/>
    </source>
</evidence>
<dbReference type="SUPFAM" id="SSF51215">
    <property type="entry name" value="Regulatory protein AraC"/>
    <property type="match status" value="1"/>
</dbReference>
<gene>
    <name evidence="6" type="ORF">BSCA_0111</name>
</gene>
<dbReference type="Gene3D" id="2.60.120.280">
    <property type="entry name" value="Regulatory protein AraC"/>
    <property type="match status" value="1"/>
</dbReference>
<keyword evidence="2" id="KW-0238">DNA-binding</keyword>
<dbReference type="InterPro" id="IPR050204">
    <property type="entry name" value="AraC_XylS_family_regulators"/>
</dbReference>
<dbReference type="InterPro" id="IPR018062">
    <property type="entry name" value="HTH_AraC-typ_CS"/>
</dbReference>
<dbReference type="GO" id="GO:0043565">
    <property type="term" value="F:sequence-specific DNA binding"/>
    <property type="evidence" value="ECO:0007669"/>
    <property type="project" value="InterPro"/>
</dbReference>
<evidence type="ECO:0000256" key="2">
    <source>
        <dbReference type="ARBA" id="ARBA00023125"/>
    </source>
</evidence>
<dbReference type="PROSITE" id="PS00041">
    <property type="entry name" value="HTH_ARAC_FAMILY_1"/>
    <property type="match status" value="1"/>
</dbReference>
<evidence type="ECO:0000256" key="4">
    <source>
        <dbReference type="ARBA" id="ARBA00023163"/>
    </source>
</evidence>
<dbReference type="PANTHER" id="PTHR46796">
    <property type="entry name" value="HTH-TYPE TRANSCRIPTIONAL ACTIVATOR RHAS-RELATED"/>
    <property type="match status" value="1"/>
</dbReference>
<dbReference type="InterPro" id="IPR018060">
    <property type="entry name" value="HTH_AraC"/>
</dbReference>
<reference evidence="6 7" key="1">
    <citation type="submission" date="2014-03" db="EMBL/GenBank/DDBJ databases">
        <title>Genomics of Bifidobacteria.</title>
        <authorList>
            <person name="Ventura M."/>
            <person name="Milani C."/>
            <person name="Lugli G.A."/>
        </authorList>
    </citation>
    <scope>NUCLEOTIDE SEQUENCE [LARGE SCALE GENOMIC DNA]</scope>
    <source>
        <strain evidence="6 7">LMG 21589</strain>
    </source>
</reference>
<evidence type="ECO:0000259" key="5">
    <source>
        <dbReference type="PROSITE" id="PS01124"/>
    </source>
</evidence>
<comment type="caution">
    <text evidence="6">The sequence shown here is derived from an EMBL/GenBank/DDBJ whole genome shotgun (WGS) entry which is preliminary data.</text>
</comment>
<protein>
    <submittedName>
        <fullName evidence="6">AraC family transcriptional regulator</fullName>
    </submittedName>
</protein>
<sequence>MAVMRDNMHKMIAHGASLPSPAEPAAKPASAPADAELGRALTGSVRGMDINAGYLYGVDADIVRTGTLMVTACGRYRMVTRDEFATTRLGGRRDYQLLYVHAGYATFLKGGAERRVGAGTLVLYEPGEPQRYAYRAADGTEVYWVHFTGDRMHGLLDGFDGAGDGNAGADGRGVVHLEPSAEYARLFNRMIGELQLRRMSFGELVANDLCHLLLMVGRQVAESSGRSAMPAGMGGGMGGGMEAGGVALSDARGTEADDFAGITGVVGIGWAGAGYAGTRRLSTMVQQAVQYFHRHFAENISVSDYAREHGVSVSWFIRDFRESVGVPPMRYITDLRLNEARMLLESTVYPIAEIADMVGYDNPLYFSRLFRSRFGQPPSRYRGQ</sequence>
<evidence type="ECO:0000313" key="6">
    <source>
        <dbReference type="EMBL" id="KFI93623.1"/>
    </source>
</evidence>
<dbReference type="PANTHER" id="PTHR46796:SF6">
    <property type="entry name" value="ARAC SUBFAMILY"/>
    <property type="match status" value="1"/>
</dbReference>
<dbReference type="SUPFAM" id="SSF46689">
    <property type="entry name" value="Homeodomain-like"/>
    <property type="match status" value="2"/>
</dbReference>
<keyword evidence="3" id="KW-0010">Activator</keyword>
<dbReference type="GO" id="GO:0003700">
    <property type="term" value="F:DNA-binding transcription factor activity"/>
    <property type="evidence" value="ECO:0007669"/>
    <property type="project" value="InterPro"/>
</dbReference>
<dbReference type="EMBL" id="JGZO01000012">
    <property type="protein sequence ID" value="KFI93623.1"/>
    <property type="molecule type" value="Genomic_DNA"/>
</dbReference>
<proteinExistence type="predicted"/>
<dbReference type="InterPro" id="IPR020449">
    <property type="entry name" value="Tscrpt_reg_AraC-type_HTH"/>
</dbReference>
<dbReference type="PRINTS" id="PR00032">
    <property type="entry name" value="HTHARAC"/>
</dbReference>
<evidence type="ECO:0000313" key="7">
    <source>
        <dbReference type="Proteomes" id="UP000029033"/>
    </source>
</evidence>
<dbReference type="eggNOG" id="COG2207">
    <property type="taxonomic scope" value="Bacteria"/>
</dbReference>
<dbReference type="SMART" id="SM00342">
    <property type="entry name" value="HTH_ARAC"/>
    <property type="match status" value="1"/>
</dbReference>
<keyword evidence="7" id="KW-1185">Reference proteome</keyword>
<organism evidence="6 7">
    <name type="scientific">Bifidobacterium scardovii</name>
    <dbReference type="NCBI Taxonomy" id="158787"/>
    <lineage>
        <taxon>Bacteria</taxon>
        <taxon>Bacillati</taxon>
        <taxon>Actinomycetota</taxon>
        <taxon>Actinomycetes</taxon>
        <taxon>Bifidobacteriales</taxon>
        <taxon>Bifidobacteriaceae</taxon>
        <taxon>Bifidobacterium</taxon>
    </lineage>
</organism>
<keyword evidence="1" id="KW-0805">Transcription regulation</keyword>
<dbReference type="InterPro" id="IPR009057">
    <property type="entry name" value="Homeodomain-like_sf"/>
</dbReference>
<dbReference type="STRING" id="158787.BSCA_0111"/>